<dbReference type="SUPFAM" id="SSF53850">
    <property type="entry name" value="Periplasmic binding protein-like II"/>
    <property type="match status" value="1"/>
</dbReference>
<dbReference type="EMBL" id="CP039543">
    <property type="protein sequence ID" value="QJT10989.1"/>
    <property type="molecule type" value="Genomic_DNA"/>
</dbReference>
<dbReference type="RefSeq" id="WP_144306893.1">
    <property type="nucleotide sequence ID" value="NZ_CP039543.1"/>
</dbReference>
<evidence type="ECO:0000256" key="1">
    <source>
        <dbReference type="SAM" id="SignalP"/>
    </source>
</evidence>
<sequence length="343" mass="37728">MKTRIIAICATVAMVIGLATAAMAADLPGEGKTIRPGRATWTTGFFQEAIYSRALEELGYTVDKAKDLSNPIFYQAVTQGDVDYWANGWFPLHYAQLPDDFDEKAESIGYVAKAGGLSGYLVSKDAVDKYGIKTLDDFKRDEVKKAFDANGDGKADLVACPPGWGCEKVISHHMKAYGLEDSINAIKASYSASMADAVARYESGEPVFFYTWAPNWTIFKLKPGKDVVWMNVPSIDPSDAQKGFEDELTATGIEGAVSDPINMGFVANDIRVVANKEFLAENPAAKKLFEIMSIPLNDIAEQNTKMFDGEDSQKDIERHVDEWISKNKKQWDAWIAEAMKAAG</sequence>
<dbReference type="NCBIfam" id="NF008334">
    <property type="entry name" value="PRK11119.1"/>
    <property type="match status" value="1"/>
</dbReference>
<dbReference type="OrthoDB" id="9786266at2"/>
<dbReference type="Proteomes" id="UP000434052">
    <property type="component" value="Unassembled WGS sequence"/>
</dbReference>
<feature type="chain" id="PRO_5030159368" evidence="1">
    <location>
        <begin position="25"/>
        <end position="343"/>
    </location>
</feature>
<keyword evidence="6" id="KW-1185">Reference proteome</keyword>
<evidence type="ECO:0000259" key="2">
    <source>
        <dbReference type="Pfam" id="PF04069"/>
    </source>
</evidence>
<dbReference type="Gene3D" id="3.40.190.100">
    <property type="entry name" value="Glycine betaine-binding periplasmic protein, domain 2"/>
    <property type="match status" value="1"/>
</dbReference>
<evidence type="ECO:0000313" key="6">
    <source>
        <dbReference type="Proteomes" id="UP000503251"/>
    </source>
</evidence>
<evidence type="ECO:0000313" key="4">
    <source>
        <dbReference type="EMBL" id="TVM31392.1"/>
    </source>
</evidence>
<dbReference type="CDD" id="cd13638">
    <property type="entry name" value="PBP2_EcProx_like"/>
    <property type="match status" value="1"/>
</dbReference>
<name>A0A6P1ZF96_9BACT</name>
<protein>
    <submittedName>
        <fullName evidence="3">Glycine betaine/L-proline ABC transporter substrate-binding protein ProX</fullName>
    </submittedName>
    <submittedName>
        <fullName evidence="4">Proline/glycine betaine ABC transporter substrate-binding protein ProX</fullName>
    </submittedName>
</protein>
<organism evidence="4 5">
    <name type="scientific">Oceanidesulfovibrio marinus</name>
    <dbReference type="NCBI Taxonomy" id="370038"/>
    <lineage>
        <taxon>Bacteria</taxon>
        <taxon>Pseudomonadati</taxon>
        <taxon>Thermodesulfobacteriota</taxon>
        <taxon>Desulfovibrionia</taxon>
        <taxon>Desulfovibrionales</taxon>
        <taxon>Desulfovibrionaceae</taxon>
        <taxon>Oceanidesulfovibrio</taxon>
    </lineage>
</organism>
<dbReference type="GO" id="GO:0022857">
    <property type="term" value="F:transmembrane transporter activity"/>
    <property type="evidence" value="ECO:0007669"/>
    <property type="project" value="InterPro"/>
</dbReference>
<gene>
    <name evidence="3" type="primary">proX</name>
    <name evidence="4" type="ORF">DQK91_18530</name>
    <name evidence="3" type="ORF">E8L03_19640</name>
</gene>
<accession>A0A6P1ZF96</accession>
<evidence type="ECO:0000313" key="3">
    <source>
        <dbReference type="EMBL" id="QJT10989.1"/>
    </source>
</evidence>
<reference evidence="3 6" key="2">
    <citation type="submission" date="2019-04" db="EMBL/GenBank/DDBJ databases">
        <title>Isolation and culture of sulfate reducing bacteria from the cold seep of the South China Sea.</title>
        <authorList>
            <person name="Sun C."/>
            <person name="Liu R."/>
        </authorList>
    </citation>
    <scope>NUCLEOTIDE SEQUENCE [LARGE SCALE GENOMIC DNA]</scope>
    <source>
        <strain evidence="3 6">CS1</strain>
    </source>
</reference>
<dbReference type="InterPro" id="IPR007210">
    <property type="entry name" value="ABC_Gly_betaine_transp_sub-bd"/>
</dbReference>
<dbReference type="Gene3D" id="3.40.190.10">
    <property type="entry name" value="Periplasmic binding protein-like II"/>
    <property type="match status" value="1"/>
</dbReference>
<dbReference type="Proteomes" id="UP000503251">
    <property type="component" value="Chromosome"/>
</dbReference>
<feature type="domain" description="ABC-type glycine betaine transport system substrate-binding" evidence="2">
    <location>
        <begin position="32"/>
        <end position="325"/>
    </location>
</feature>
<dbReference type="GO" id="GO:0043190">
    <property type="term" value="C:ATP-binding cassette (ABC) transporter complex"/>
    <property type="evidence" value="ECO:0007669"/>
    <property type="project" value="InterPro"/>
</dbReference>
<dbReference type="Pfam" id="PF04069">
    <property type="entry name" value="OpuAC"/>
    <property type="match status" value="1"/>
</dbReference>
<dbReference type="AlphaFoldDB" id="A0A6P1ZF96"/>
<dbReference type="EMBL" id="QMIF01000016">
    <property type="protein sequence ID" value="TVM31392.1"/>
    <property type="molecule type" value="Genomic_DNA"/>
</dbReference>
<feature type="signal peptide" evidence="1">
    <location>
        <begin position="1"/>
        <end position="24"/>
    </location>
</feature>
<keyword evidence="1" id="KW-0732">Signal</keyword>
<proteinExistence type="predicted"/>
<evidence type="ECO:0000313" key="5">
    <source>
        <dbReference type="Proteomes" id="UP000434052"/>
    </source>
</evidence>
<reference evidence="4 5" key="1">
    <citation type="submission" date="2018-06" db="EMBL/GenBank/DDBJ databases">
        <title>Complete genome of Desulfovibrio marinus P48SEP.</title>
        <authorList>
            <person name="Crispim J.S."/>
            <person name="Vidigal P.M.P."/>
            <person name="Silva L.C.F."/>
            <person name="Araujo L.C."/>
            <person name="Laguardia C.N."/>
            <person name="Dias R.S."/>
            <person name="Sousa M.P."/>
            <person name="Paula S.O."/>
            <person name="Silva C."/>
        </authorList>
    </citation>
    <scope>NUCLEOTIDE SEQUENCE [LARGE SCALE GENOMIC DNA]</scope>
    <source>
        <strain evidence="4 5">P48SEP</strain>
    </source>
</reference>